<name>A0AAU9YQB5_PHORO</name>
<evidence type="ECO:0000256" key="3">
    <source>
        <dbReference type="ARBA" id="ARBA00022989"/>
    </source>
</evidence>
<accession>A0AAU9YQB5</accession>
<feature type="transmembrane region" description="Helical" evidence="6">
    <location>
        <begin position="72"/>
        <end position="93"/>
    </location>
</feature>
<keyword evidence="2 6" id="KW-0812">Transmembrane</keyword>
<dbReference type="GO" id="GO:0042554">
    <property type="term" value="P:superoxide anion generation"/>
    <property type="evidence" value="ECO:0007669"/>
    <property type="project" value="TreeGrafter"/>
</dbReference>
<evidence type="ECO:0000259" key="8">
    <source>
        <dbReference type="Pfam" id="PF08030"/>
    </source>
</evidence>
<evidence type="ECO:0000256" key="6">
    <source>
        <dbReference type="SAM" id="Phobius"/>
    </source>
</evidence>
<dbReference type="InterPro" id="IPR013121">
    <property type="entry name" value="Fe_red_NAD-bd_6"/>
</dbReference>
<sequence>MAVSWRSWLANEGVKHLCLVGLCLSRASASVLNLNCSLILLPMCRTLLAYLRGSQKVPSRRTRRLLDKSKTFHITCGITICVFSGVHVAAHLMNALNFSVNYSEDFLELNAARYQNEDPRKLLFTTIPGLTGVCMVVVLFLMVTASTYAIRVSNYDIFWYTHNLFFVFYMLLLLHVSGGLLKYQTNLDTHPPGCVSLNGTQDQDISSPEYISEHFHGPLHEGLSKLEDHNQKTLVKVCLEEPKFQAHFPQTWIWISGPLCLYCAERLYRCIRSNKPVTIISVINHPSDVMELRMVKENFKARPGQCPTETKATFGVHFKVVGDWTGMDDWKPYKLRRLYFIWVCRDIQSFQWFADLLCMLHNKLWQENRPDYVNIQLYLSQTNGIQKTIGEKYHTLNSRLFIGRPRFKLLFDEIAKCNRGKTVGVFCCGPSSISKTLHNLSNQRNSYGTKFEYNKESFS</sequence>
<reference evidence="9" key="1">
    <citation type="submission" date="2022-06" db="EMBL/GenBank/DDBJ databases">
        <authorList>
            <person name="Andreotti S."/>
            <person name="Wyler E."/>
        </authorList>
    </citation>
    <scope>NUCLEOTIDE SEQUENCE</scope>
</reference>
<comment type="caution">
    <text evidence="9">The sequence shown here is derived from an EMBL/GenBank/DDBJ whole genome shotgun (WGS) entry which is preliminary data.</text>
</comment>
<comment type="subcellular location">
    <subcellularLocation>
        <location evidence="1">Membrane</location>
        <topology evidence="1">Multi-pass membrane protein</topology>
    </subcellularLocation>
</comment>
<evidence type="ECO:0000256" key="1">
    <source>
        <dbReference type="ARBA" id="ARBA00004141"/>
    </source>
</evidence>
<dbReference type="PANTHER" id="PTHR11972">
    <property type="entry name" value="NADPH OXIDASE"/>
    <property type="match status" value="1"/>
</dbReference>
<feature type="domain" description="Ferric oxidoreductase" evidence="7">
    <location>
        <begin position="46"/>
        <end position="172"/>
    </location>
</feature>
<dbReference type="InterPro" id="IPR039261">
    <property type="entry name" value="FNR_nucleotide-bd"/>
</dbReference>
<feature type="transmembrane region" description="Helical" evidence="6">
    <location>
        <begin position="157"/>
        <end position="181"/>
    </location>
</feature>
<dbReference type="InterPro" id="IPR013130">
    <property type="entry name" value="Fe3_Rdtase_TM_dom"/>
</dbReference>
<dbReference type="Gene3D" id="3.40.50.80">
    <property type="entry name" value="Nucleotide-binding domain of ferredoxin-NADP reductase (FNR) module"/>
    <property type="match status" value="1"/>
</dbReference>
<protein>
    <submittedName>
        <fullName evidence="9">Nox4 protein</fullName>
    </submittedName>
</protein>
<dbReference type="GO" id="GO:0016175">
    <property type="term" value="F:superoxide-generating NAD(P)H oxidase activity"/>
    <property type="evidence" value="ECO:0007669"/>
    <property type="project" value="TreeGrafter"/>
</dbReference>
<evidence type="ECO:0000256" key="4">
    <source>
        <dbReference type="ARBA" id="ARBA00023002"/>
    </source>
</evidence>
<dbReference type="GO" id="GO:0043020">
    <property type="term" value="C:NADPH oxidase complex"/>
    <property type="evidence" value="ECO:0007669"/>
    <property type="project" value="TreeGrafter"/>
</dbReference>
<dbReference type="FunFam" id="3.40.50.80:FF:000015">
    <property type="entry name" value="NADPH oxidase 4"/>
    <property type="match status" value="1"/>
</dbReference>
<dbReference type="AlphaFoldDB" id="A0AAU9YQB5"/>
<feature type="transmembrane region" description="Helical" evidence="6">
    <location>
        <begin position="122"/>
        <end position="145"/>
    </location>
</feature>
<dbReference type="Pfam" id="PF08030">
    <property type="entry name" value="NAD_binding_6"/>
    <property type="match status" value="1"/>
</dbReference>
<feature type="domain" description="Ferric reductase NAD binding" evidence="8">
    <location>
        <begin position="331"/>
        <end position="442"/>
    </location>
</feature>
<dbReference type="EMBL" id="CALSGD010000219">
    <property type="protein sequence ID" value="CAH6777003.1"/>
    <property type="molecule type" value="Genomic_DNA"/>
</dbReference>
<evidence type="ECO:0000259" key="7">
    <source>
        <dbReference type="Pfam" id="PF01794"/>
    </source>
</evidence>
<dbReference type="Proteomes" id="UP001152836">
    <property type="component" value="Unassembled WGS sequence"/>
</dbReference>
<dbReference type="GO" id="GO:0006952">
    <property type="term" value="P:defense response"/>
    <property type="evidence" value="ECO:0007669"/>
    <property type="project" value="TreeGrafter"/>
</dbReference>
<gene>
    <name evidence="9" type="primary">Nox4</name>
    <name evidence="9" type="ORF">PHOROB_LOCUS985</name>
</gene>
<evidence type="ECO:0000256" key="2">
    <source>
        <dbReference type="ARBA" id="ARBA00022692"/>
    </source>
</evidence>
<keyword evidence="10" id="KW-1185">Reference proteome</keyword>
<organism evidence="9 10">
    <name type="scientific">Phodopus roborovskii</name>
    <name type="common">Roborovski's desert hamster</name>
    <name type="synonym">Cricetulus roborovskii</name>
    <dbReference type="NCBI Taxonomy" id="109678"/>
    <lineage>
        <taxon>Eukaryota</taxon>
        <taxon>Metazoa</taxon>
        <taxon>Chordata</taxon>
        <taxon>Craniata</taxon>
        <taxon>Vertebrata</taxon>
        <taxon>Euteleostomi</taxon>
        <taxon>Mammalia</taxon>
        <taxon>Eutheria</taxon>
        <taxon>Euarchontoglires</taxon>
        <taxon>Glires</taxon>
        <taxon>Rodentia</taxon>
        <taxon>Myomorpha</taxon>
        <taxon>Muroidea</taxon>
        <taxon>Cricetidae</taxon>
        <taxon>Cricetinae</taxon>
        <taxon>Phodopus</taxon>
    </lineage>
</organism>
<evidence type="ECO:0000256" key="5">
    <source>
        <dbReference type="ARBA" id="ARBA00023136"/>
    </source>
</evidence>
<evidence type="ECO:0000313" key="9">
    <source>
        <dbReference type="EMBL" id="CAH6777003.1"/>
    </source>
</evidence>
<feature type="transmembrane region" description="Helical" evidence="6">
    <location>
        <begin position="31"/>
        <end position="51"/>
    </location>
</feature>
<keyword evidence="5 6" id="KW-0472">Membrane</keyword>
<dbReference type="InterPro" id="IPR050369">
    <property type="entry name" value="RBOH/FRE"/>
</dbReference>
<keyword evidence="3 6" id="KW-1133">Transmembrane helix</keyword>
<dbReference type="Pfam" id="PF01794">
    <property type="entry name" value="Ferric_reduct"/>
    <property type="match status" value="1"/>
</dbReference>
<dbReference type="PANTHER" id="PTHR11972:SF206">
    <property type="entry name" value="NADPH OXIDASE 4"/>
    <property type="match status" value="1"/>
</dbReference>
<proteinExistence type="predicted"/>
<evidence type="ECO:0000313" key="10">
    <source>
        <dbReference type="Proteomes" id="UP001152836"/>
    </source>
</evidence>
<keyword evidence="4" id="KW-0560">Oxidoreductase</keyword>